<evidence type="ECO:0000256" key="1">
    <source>
        <dbReference type="SAM" id="MobiDB-lite"/>
    </source>
</evidence>
<name>A0A0J8AZB2_BETVV</name>
<proteinExistence type="predicted"/>
<dbReference type="Proteomes" id="UP000035740">
    <property type="component" value="Unassembled WGS sequence"/>
</dbReference>
<accession>A0A0J8AZB2</accession>
<dbReference type="AlphaFoldDB" id="A0A0J8AZB2"/>
<organism evidence="2 3">
    <name type="scientific">Beta vulgaris subsp. vulgaris</name>
    <name type="common">Beet</name>
    <dbReference type="NCBI Taxonomy" id="3555"/>
    <lineage>
        <taxon>Eukaryota</taxon>
        <taxon>Viridiplantae</taxon>
        <taxon>Streptophyta</taxon>
        <taxon>Embryophyta</taxon>
        <taxon>Tracheophyta</taxon>
        <taxon>Spermatophyta</taxon>
        <taxon>Magnoliopsida</taxon>
        <taxon>eudicotyledons</taxon>
        <taxon>Gunneridae</taxon>
        <taxon>Pentapetalae</taxon>
        <taxon>Caryophyllales</taxon>
        <taxon>Chenopodiaceae</taxon>
        <taxon>Betoideae</taxon>
        <taxon>Beta</taxon>
    </lineage>
</organism>
<evidence type="ECO:0000313" key="2">
    <source>
        <dbReference type="EMBL" id="KMS94109.1"/>
    </source>
</evidence>
<feature type="non-terminal residue" evidence="2">
    <location>
        <position position="1"/>
    </location>
</feature>
<reference evidence="2 3" key="1">
    <citation type="journal article" date="2014" name="Nature">
        <title>The genome of the recently domesticated crop plant sugar beet (Beta vulgaris).</title>
        <authorList>
            <person name="Dohm J.C."/>
            <person name="Minoche A.E."/>
            <person name="Holtgrawe D."/>
            <person name="Capella-Gutierrez S."/>
            <person name="Zakrzewski F."/>
            <person name="Tafer H."/>
            <person name="Rupp O."/>
            <person name="Sorensen T.R."/>
            <person name="Stracke R."/>
            <person name="Reinhardt R."/>
            <person name="Goesmann A."/>
            <person name="Kraft T."/>
            <person name="Schulz B."/>
            <person name="Stadler P.F."/>
            <person name="Schmidt T."/>
            <person name="Gabaldon T."/>
            <person name="Lehrach H."/>
            <person name="Weisshaar B."/>
            <person name="Himmelbauer H."/>
        </authorList>
    </citation>
    <scope>NUCLEOTIDE SEQUENCE [LARGE SCALE GENOMIC DNA]</scope>
    <source>
        <tissue evidence="2">Taproot</tissue>
    </source>
</reference>
<protein>
    <submittedName>
        <fullName evidence="2">Uncharacterized protein</fullName>
    </submittedName>
</protein>
<evidence type="ECO:0000313" key="3">
    <source>
        <dbReference type="Proteomes" id="UP000035740"/>
    </source>
</evidence>
<dbReference type="EMBL" id="KQ096042">
    <property type="protein sequence ID" value="KMS94109.1"/>
    <property type="molecule type" value="Genomic_DNA"/>
</dbReference>
<gene>
    <name evidence="2" type="ORF">BVRB_024710</name>
</gene>
<feature type="compositionally biased region" description="Polar residues" evidence="1">
    <location>
        <begin position="1"/>
        <end position="15"/>
    </location>
</feature>
<sequence length="152" mass="16336">GTPNASPSVAKTPVQTPGLIRRASLNSASRKVASTPDSVPRPRRLRVSGVPEIGRTSPSMQDRLAKVLEHADSALKTPKNGCSQDDVLPSISQAIEDLEAADPSTRMKHADALSDLYHKRAVIYTHLGDYDNSIRDSEAAQAALSWGRNVIN</sequence>
<keyword evidence="3" id="KW-1185">Reference proteome</keyword>
<dbReference type="Gramene" id="KMS94109">
    <property type="protein sequence ID" value="KMS94109"/>
    <property type="gene ID" value="BVRB_024710"/>
</dbReference>
<feature type="region of interest" description="Disordered" evidence="1">
    <location>
        <begin position="1"/>
        <end position="44"/>
    </location>
</feature>